<dbReference type="GO" id="GO:0005737">
    <property type="term" value="C:cytoplasm"/>
    <property type="evidence" value="ECO:0007669"/>
    <property type="project" value="UniProtKB-SubCell"/>
</dbReference>
<dbReference type="EC" id="2.4.2.7" evidence="6 11"/>
<dbReference type="RefSeq" id="WP_089895108.1">
    <property type="nucleotide sequence ID" value="NZ_FNGV01000018.1"/>
</dbReference>
<dbReference type="GO" id="GO:0006166">
    <property type="term" value="P:purine ribonucleoside salvage"/>
    <property type="evidence" value="ECO:0007669"/>
    <property type="project" value="UniProtKB-UniRule"/>
</dbReference>
<keyword evidence="10 11" id="KW-0660">Purine salvage</keyword>
<dbReference type="OrthoDB" id="9803963at2"/>
<dbReference type="HAMAP" id="MF_00004">
    <property type="entry name" value="Aden_phosphoribosyltr"/>
    <property type="match status" value="1"/>
</dbReference>
<sequence length="170" mass="19072">MDLKSFIRDIDDFPQQGVTFKDIIPLLLDANAMRKTSKMLFDMIGETKIDKVIGMESRGFFFAPLLADKLNAGFVPVRKPGKLPFEKISHAYGLEYGTDILEMHTDSILRGEKVLIHDDVLATGGTAAAVCKLVEQLGGEIVQCNFLIELEFLKGREKLSDYNVRSLLKY</sequence>
<dbReference type="GO" id="GO:0003999">
    <property type="term" value="F:adenine phosphoribosyltransferase activity"/>
    <property type="evidence" value="ECO:0007669"/>
    <property type="project" value="UniProtKB-UniRule"/>
</dbReference>
<dbReference type="GO" id="GO:0006168">
    <property type="term" value="P:adenine salvage"/>
    <property type="evidence" value="ECO:0007669"/>
    <property type="project" value="InterPro"/>
</dbReference>
<dbReference type="NCBIfam" id="TIGR01090">
    <property type="entry name" value="apt"/>
    <property type="match status" value="1"/>
</dbReference>
<dbReference type="PANTHER" id="PTHR32315">
    <property type="entry name" value="ADENINE PHOSPHORIBOSYLTRANSFERASE"/>
    <property type="match status" value="1"/>
</dbReference>
<evidence type="ECO:0000256" key="7">
    <source>
        <dbReference type="ARBA" id="ARBA00022490"/>
    </source>
</evidence>
<dbReference type="UniPathway" id="UPA00588">
    <property type="reaction ID" value="UER00646"/>
</dbReference>
<evidence type="ECO:0000256" key="6">
    <source>
        <dbReference type="ARBA" id="ARBA00011893"/>
    </source>
</evidence>
<reference evidence="13 14" key="1">
    <citation type="submission" date="2016-10" db="EMBL/GenBank/DDBJ databases">
        <authorList>
            <person name="de Groot N.N."/>
        </authorList>
    </citation>
    <scope>NUCLEOTIDE SEQUENCE [LARGE SCALE GENOMIC DNA]</scope>
    <source>
        <strain evidence="13 14">DSM 19886</strain>
    </source>
</reference>
<evidence type="ECO:0000256" key="11">
    <source>
        <dbReference type="HAMAP-Rule" id="MF_00004"/>
    </source>
</evidence>
<evidence type="ECO:0000256" key="3">
    <source>
        <dbReference type="ARBA" id="ARBA00004496"/>
    </source>
</evidence>
<feature type="domain" description="Phosphoribosyltransferase" evidence="12">
    <location>
        <begin position="36"/>
        <end position="149"/>
    </location>
</feature>
<comment type="function">
    <text evidence="2 11">Catalyzes a salvage reaction resulting in the formation of AMP, that is energically less costly than de novo synthesis.</text>
</comment>
<accession>A0A1G9XHN2</accession>
<evidence type="ECO:0000259" key="12">
    <source>
        <dbReference type="Pfam" id="PF00156"/>
    </source>
</evidence>
<dbReference type="PANTHER" id="PTHR32315:SF3">
    <property type="entry name" value="ADENINE PHOSPHORIBOSYLTRANSFERASE"/>
    <property type="match status" value="1"/>
</dbReference>
<keyword evidence="8 11" id="KW-0328">Glycosyltransferase</keyword>
<dbReference type="InterPro" id="IPR000836">
    <property type="entry name" value="PRTase_dom"/>
</dbReference>
<dbReference type="Gene3D" id="3.40.50.2020">
    <property type="match status" value="1"/>
</dbReference>
<dbReference type="NCBIfam" id="NF002636">
    <property type="entry name" value="PRK02304.1-5"/>
    <property type="match status" value="1"/>
</dbReference>
<organism evidence="13 14">
    <name type="scientific">Kriegella aquimaris</name>
    <dbReference type="NCBI Taxonomy" id="192904"/>
    <lineage>
        <taxon>Bacteria</taxon>
        <taxon>Pseudomonadati</taxon>
        <taxon>Bacteroidota</taxon>
        <taxon>Flavobacteriia</taxon>
        <taxon>Flavobacteriales</taxon>
        <taxon>Flavobacteriaceae</taxon>
        <taxon>Kriegella</taxon>
    </lineage>
</organism>
<dbReference type="GO" id="GO:0002055">
    <property type="term" value="F:adenine binding"/>
    <property type="evidence" value="ECO:0007669"/>
    <property type="project" value="TreeGrafter"/>
</dbReference>
<dbReference type="NCBIfam" id="NF002634">
    <property type="entry name" value="PRK02304.1-3"/>
    <property type="match status" value="1"/>
</dbReference>
<keyword evidence="7 11" id="KW-0963">Cytoplasm</keyword>
<keyword evidence="14" id="KW-1185">Reference proteome</keyword>
<evidence type="ECO:0000256" key="9">
    <source>
        <dbReference type="ARBA" id="ARBA00022679"/>
    </source>
</evidence>
<comment type="catalytic activity">
    <reaction evidence="1 11">
        <text>AMP + diphosphate = 5-phospho-alpha-D-ribose 1-diphosphate + adenine</text>
        <dbReference type="Rhea" id="RHEA:16609"/>
        <dbReference type="ChEBI" id="CHEBI:16708"/>
        <dbReference type="ChEBI" id="CHEBI:33019"/>
        <dbReference type="ChEBI" id="CHEBI:58017"/>
        <dbReference type="ChEBI" id="CHEBI:456215"/>
        <dbReference type="EC" id="2.4.2.7"/>
    </reaction>
</comment>
<name>A0A1G9XHN2_9FLAO</name>
<dbReference type="SUPFAM" id="SSF53271">
    <property type="entry name" value="PRTase-like"/>
    <property type="match status" value="1"/>
</dbReference>
<keyword evidence="9 11" id="KW-0808">Transferase</keyword>
<dbReference type="AlphaFoldDB" id="A0A1G9XHN2"/>
<dbReference type="FunFam" id="3.40.50.2020:FF:000021">
    <property type="entry name" value="Adenine phosphoribosyltransferase"/>
    <property type="match status" value="1"/>
</dbReference>
<comment type="subcellular location">
    <subcellularLocation>
        <location evidence="3 11">Cytoplasm</location>
    </subcellularLocation>
</comment>
<evidence type="ECO:0000256" key="4">
    <source>
        <dbReference type="ARBA" id="ARBA00004659"/>
    </source>
</evidence>
<evidence type="ECO:0000256" key="2">
    <source>
        <dbReference type="ARBA" id="ARBA00003968"/>
    </source>
</evidence>
<comment type="subunit">
    <text evidence="11">Homodimer.</text>
</comment>
<dbReference type="CDD" id="cd06223">
    <property type="entry name" value="PRTases_typeI"/>
    <property type="match status" value="1"/>
</dbReference>
<dbReference type="Pfam" id="PF00156">
    <property type="entry name" value="Pribosyltran"/>
    <property type="match status" value="1"/>
</dbReference>
<evidence type="ECO:0000256" key="10">
    <source>
        <dbReference type="ARBA" id="ARBA00022726"/>
    </source>
</evidence>
<evidence type="ECO:0000313" key="13">
    <source>
        <dbReference type="EMBL" id="SDM95755.1"/>
    </source>
</evidence>
<evidence type="ECO:0000256" key="1">
    <source>
        <dbReference type="ARBA" id="ARBA00000868"/>
    </source>
</evidence>
<dbReference type="InterPro" id="IPR050054">
    <property type="entry name" value="UPRTase/APRTase"/>
</dbReference>
<evidence type="ECO:0000313" key="14">
    <source>
        <dbReference type="Proteomes" id="UP000199440"/>
    </source>
</evidence>
<dbReference type="GO" id="GO:0044209">
    <property type="term" value="P:AMP salvage"/>
    <property type="evidence" value="ECO:0007669"/>
    <property type="project" value="UniProtKB-UniRule"/>
</dbReference>
<proteinExistence type="inferred from homology"/>
<comment type="similarity">
    <text evidence="5 11">Belongs to the purine/pyrimidine phosphoribosyltransferase family.</text>
</comment>
<dbReference type="InterPro" id="IPR029057">
    <property type="entry name" value="PRTase-like"/>
</dbReference>
<dbReference type="EMBL" id="FNGV01000018">
    <property type="protein sequence ID" value="SDM95755.1"/>
    <property type="molecule type" value="Genomic_DNA"/>
</dbReference>
<dbReference type="STRING" id="192904.SAMN04488514_1183"/>
<gene>
    <name evidence="11" type="primary">apt</name>
    <name evidence="13" type="ORF">SAMN04488514_1183</name>
</gene>
<dbReference type="GO" id="GO:0016208">
    <property type="term" value="F:AMP binding"/>
    <property type="evidence" value="ECO:0007669"/>
    <property type="project" value="TreeGrafter"/>
</dbReference>
<evidence type="ECO:0000256" key="5">
    <source>
        <dbReference type="ARBA" id="ARBA00008391"/>
    </source>
</evidence>
<dbReference type="InterPro" id="IPR005764">
    <property type="entry name" value="Ade_phspho_trans"/>
</dbReference>
<protein>
    <recommendedName>
        <fullName evidence="6 11">Adenine phosphoribosyltransferase</fullName>
        <shortName evidence="11">APRT</shortName>
        <ecNumber evidence="6 11">2.4.2.7</ecNumber>
    </recommendedName>
</protein>
<evidence type="ECO:0000256" key="8">
    <source>
        <dbReference type="ARBA" id="ARBA00022676"/>
    </source>
</evidence>
<dbReference type="Proteomes" id="UP000199440">
    <property type="component" value="Unassembled WGS sequence"/>
</dbReference>
<comment type="pathway">
    <text evidence="4 11">Purine metabolism; AMP biosynthesis via salvage pathway; AMP from adenine: step 1/1.</text>
</comment>